<organism evidence="7 8">
    <name type="scientific">Limosilactobacillus alvi</name>
    <dbReference type="NCBI Taxonomy" id="990412"/>
    <lineage>
        <taxon>Bacteria</taxon>
        <taxon>Bacillati</taxon>
        <taxon>Bacillota</taxon>
        <taxon>Bacilli</taxon>
        <taxon>Lactobacillales</taxon>
        <taxon>Lactobacillaceae</taxon>
        <taxon>Limosilactobacillus</taxon>
    </lineage>
</organism>
<comment type="caution">
    <text evidence="7">The sequence shown here is derived from an EMBL/GenBank/DDBJ whole genome shotgun (WGS) entry which is preliminary data.</text>
</comment>
<comment type="subunit">
    <text evidence="6">Homodimer.</text>
</comment>
<feature type="binding site" evidence="6">
    <location>
        <position position="76"/>
    </location>
    <ligand>
        <name>S-adenosyl-L-methionine</name>
        <dbReference type="ChEBI" id="CHEBI:59789"/>
    </ligand>
</feature>
<keyword evidence="6" id="KW-0963">Cytoplasm</keyword>
<dbReference type="PANTHER" id="PTHR33603:SF1">
    <property type="entry name" value="RIBOSOMAL RNA LARGE SUBUNIT METHYLTRANSFERASE H"/>
    <property type="match status" value="1"/>
</dbReference>
<dbReference type="EC" id="2.1.1.177" evidence="6"/>
<comment type="function">
    <text evidence="6">Specifically methylates the pseudouridine at position 1915 (m3Psi1915) in 23S rRNA.</text>
</comment>
<dbReference type="EMBL" id="JACJJQ010000017">
    <property type="protein sequence ID" value="MBM6754065.1"/>
    <property type="molecule type" value="Genomic_DNA"/>
</dbReference>
<evidence type="ECO:0000256" key="5">
    <source>
        <dbReference type="ARBA" id="ARBA00038303"/>
    </source>
</evidence>
<comment type="catalytic activity">
    <reaction evidence="6">
        <text>pseudouridine(1915) in 23S rRNA + S-adenosyl-L-methionine = N(3)-methylpseudouridine(1915) in 23S rRNA + S-adenosyl-L-homocysteine + H(+)</text>
        <dbReference type="Rhea" id="RHEA:42752"/>
        <dbReference type="Rhea" id="RHEA-COMP:10221"/>
        <dbReference type="Rhea" id="RHEA-COMP:10222"/>
        <dbReference type="ChEBI" id="CHEBI:15378"/>
        <dbReference type="ChEBI" id="CHEBI:57856"/>
        <dbReference type="ChEBI" id="CHEBI:59789"/>
        <dbReference type="ChEBI" id="CHEBI:65314"/>
        <dbReference type="ChEBI" id="CHEBI:74486"/>
        <dbReference type="EC" id="2.1.1.177"/>
    </reaction>
</comment>
<comment type="subcellular location">
    <subcellularLocation>
        <location evidence="6">Cytoplasm</location>
    </subcellularLocation>
</comment>
<protein>
    <recommendedName>
        <fullName evidence="6">Ribosomal RNA large subunit methyltransferase H</fullName>
        <ecNumber evidence="6">2.1.1.177</ecNumber>
    </recommendedName>
    <alternativeName>
        <fullName evidence="6">23S rRNA (pseudouridine1915-N3)-methyltransferase</fullName>
    </alternativeName>
    <alternativeName>
        <fullName evidence="6">23S rRNA m3Psi1915 methyltransferase</fullName>
    </alternativeName>
    <alternativeName>
        <fullName evidence="6">rRNA (pseudouridine-N3-)-methyltransferase RlmH</fullName>
    </alternativeName>
</protein>
<dbReference type="InterPro" id="IPR003742">
    <property type="entry name" value="RlmH-like"/>
</dbReference>
<keyword evidence="1 6" id="KW-0698">rRNA processing</keyword>
<name>A0ABS2EPA5_9LACO</name>
<feature type="binding site" evidence="6">
    <location>
        <position position="108"/>
    </location>
    <ligand>
        <name>S-adenosyl-L-methionine</name>
        <dbReference type="ChEBI" id="CHEBI:59789"/>
    </ligand>
</feature>
<evidence type="ECO:0000256" key="2">
    <source>
        <dbReference type="ARBA" id="ARBA00022603"/>
    </source>
</evidence>
<keyword evidence="3 6" id="KW-0808">Transferase</keyword>
<dbReference type="PIRSF" id="PIRSF004505">
    <property type="entry name" value="MT_bac"/>
    <property type="match status" value="1"/>
</dbReference>
<dbReference type="HAMAP" id="MF_00658">
    <property type="entry name" value="23SrRNA_methyltr_H"/>
    <property type="match status" value="1"/>
</dbReference>
<keyword evidence="4 6" id="KW-0949">S-adenosyl-L-methionine</keyword>
<dbReference type="Gene3D" id="3.40.1280.10">
    <property type="match status" value="1"/>
</dbReference>
<gene>
    <name evidence="6 7" type="primary">rlmH</name>
    <name evidence="7" type="ORF">H5993_04725</name>
</gene>
<dbReference type="NCBIfam" id="NF000985">
    <property type="entry name" value="PRK00103.1-3"/>
    <property type="match status" value="1"/>
</dbReference>
<evidence type="ECO:0000313" key="7">
    <source>
        <dbReference type="EMBL" id="MBM6754065.1"/>
    </source>
</evidence>
<evidence type="ECO:0000313" key="8">
    <source>
        <dbReference type="Proteomes" id="UP000776629"/>
    </source>
</evidence>
<dbReference type="Proteomes" id="UP000776629">
    <property type="component" value="Unassembled WGS sequence"/>
</dbReference>
<dbReference type="RefSeq" id="WP_204776436.1">
    <property type="nucleotide sequence ID" value="NZ_JACJJQ010000017.1"/>
</dbReference>
<dbReference type="GO" id="GO:0032259">
    <property type="term" value="P:methylation"/>
    <property type="evidence" value="ECO:0007669"/>
    <property type="project" value="UniProtKB-KW"/>
</dbReference>
<dbReference type="CDD" id="cd18081">
    <property type="entry name" value="RlmH-like"/>
    <property type="match status" value="1"/>
</dbReference>
<comment type="caution">
    <text evidence="6">Lacks conserved residue(s) required for the propagation of feature annotation.</text>
</comment>
<evidence type="ECO:0000256" key="4">
    <source>
        <dbReference type="ARBA" id="ARBA00022691"/>
    </source>
</evidence>
<sequence length="159" mass="18032">MNIKIIGVGKIKEKFYRAAIAEYGKRLSRYCKFEVVEVPDEKAPENLSEAQMAEVMVKEGERILAKIKDREYVYALAIKGKERTSEDFAAEIDKLAIYGKSDITFVIGGSLGLTPAVLKRADQQISFGRFTLPHQLMRVVLSEQIYRAFTIINGLPYHK</sequence>
<evidence type="ECO:0000256" key="1">
    <source>
        <dbReference type="ARBA" id="ARBA00022552"/>
    </source>
</evidence>
<dbReference type="Pfam" id="PF02590">
    <property type="entry name" value="SPOUT_MTase"/>
    <property type="match status" value="1"/>
</dbReference>
<dbReference type="InterPro" id="IPR029026">
    <property type="entry name" value="tRNA_m1G_MTases_N"/>
</dbReference>
<dbReference type="GO" id="GO:0008168">
    <property type="term" value="F:methyltransferase activity"/>
    <property type="evidence" value="ECO:0007669"/>
    <property type="project" value="UniProtKB-KW"/>
</dbReference>
<dbReference type="InterPro" id="IPR029028">
    <property type="entry name" value="Alpha/beta_knot_MTases"/>
</dbReference>
<proteinExistence type="inferred from homology"/>
<keyword evidence="2 6" id="KW-0489">Methyltransferase</keyword>
<keyword evidence="8" id="KW-1185">Reference proteome</keyword>
<accession>A0ABS2EPA5</accession>
<evidence type="ECO:0000256" key="3">
    <source>
        <dbReference type="ARBA" id="ARBA00022679"/>
    </source>
</evidence>
<reference evidence="7 8" key="1">
    <citation type="journal article" date="2021" name="Sci. Rep.">
        <title>The distribution of antibiotic resistance genes in chicken gut microbiota commensals.</title>
        <authorList>
            <person name="Juricova H."/>
            <person name="Matiasovicova J."/>
            <person name="Kubasova T."/>
            <person name="Cejkova D."/>
            <person name="Rychlik I."/>
        </authorList>
    </citation>
    <scope>NUCLEOTIDE SEQUENCE [LARGE SCALE GENOMIC DNA]</scope>
    <source>
        <strain evidence="7 8">An810</strain>
    </source>
</reference>
<dbReference type="SUPFAM" id="SSF75217">
    <property type="entry name" value="alpha/beta knot"/>
    <property type="match status" value="1"/>
</dbReference>
<dbReference type="NCBIfam" id="TIGR00246">
    <property type="entry name" value="tRNA_RlmH_YbeA"/>
    <property type="match status" value="1"/>
</dbReference>
<comment type="similarity">
    <text evidence="5 6">Belongs to the RNA methyltransferase RlmH family.</text>
</comment>
<dbReference type="PANTHER" id="PTHR33603">
    <property type="entry name" value="METHYLTRANSFERASE"/>
    <property type="match status" value="1"/>
</dbReference>
<evidence type="ECO:0000256" key="6">
    <source>
        <dbReference type="HAMAP-Rule" id="MF_00658"/>
    </source>
</evidence>